<evidence type="ECO:0000256" key="1">
    <source>
        <dbReference type="ARBA" id="ARBA00010007"/>
    </source>
</evidence>
<comment type="caution">
    <text evidence="4">The sequence shown here is derived from an EMBL/GenBank/DDBJ whole genome shotgun (WGS) entry which is preliminary data.</text>
</comment>
<feature type="domain" description="GST C-terminal" evidence="3">
    <location>
        <begin position="95"/>
        <end position="218"/>
    </location>
</feature>
<dbReference type="InterPro" id="IPR040079">
    <property type="entry name" value="Glutathione_S-Trfase"/>
</dbReference>
<reference evidence="4 5" key="1">
    <citation type="submission" date="2017-06" db="EMBL/GenBank/DDBJ databases">
        <title>Ant-infecting Ophiocordyceps genomes reveal a high diversity of potential behavioral manipulation genes and a possible major role for enterotoxins.</title>
        <authorList>
            <person name="De Bekker C."/>
            <person name="Evans H.C."/>
            <person name="Brachmann A."/>
            <person name="Hughes D.P."/>
        </authorList>
    </citation>
    <scope>NUCLEOTIDE SEQUENCE [LARGE SCALE GENOMIC DNA]</scope>
    <source>
        <strain evidence="4 5">Map64</strain>
    </source>
</reference>
<dbReference type="InterPro" id="IPR036282">
    <property type="entry name" value="Glutathione-S-Trfase_C_sf"/>
</dbReference>
<dbReference type="Pfam" id="PF13410">
    <property type="entry name" value="GST_C_2"/>
    <property type="match status" value="1"/>
</dbReference>
<comment type="similarity">
    <text evidence="1">Belongs to the GST superfamily. Zeta family.</text>
</comment>
<organism evidence="4 5">
    <name type="scientific">Ophiocordyceps australis</name>
    <dbReference type="NCBI Taxonomy" id="1399860"/>
    <lineage>
        <taxon>Eukaryota</taxon>
        <taxon>Fungi</taxon>
        <taxon>Dikarya</taxon>
        <taxon>Ascomycota</taxon>
        <taxon>Pezizomycotina</taxon>
        <taxon>Sordariomycetes</taxon>
        <taxon>Hypocreomycetidae</taxon>
        <taxon>Hypocreales</taxon>
        <taxon>Ophiocordycipitaceae</taxon>
        <taxon>Ophiocordyceps</taxon>
    </lineage>
</organism>
<dbReference type="Gene3D" id="1.20.1050.10">
    <property type="match status" value="1"/>
</dbReference>
<dbReference type="EMBL" id="NJET01000001">
    <property type="protein sequence ID" value="PHH67432.1"/>
    <property type="molecule type" value="Genomic_DNA"/>
</dbReference>
<dbReference type="AlphaFoldDB" id="A0A2C5YJE9"/>
<accession>A0A2C5YJE9</accession>
<dbReference type="PROSITE" id="PS50404">
    <property type="entry name" value="GST_NTER"/>
    <property type="match status" value="1"/>
</dbReference>
<dbReference type="GO" id="GO:0006749">
    <property type="term" value="P:glutathione metabolic process"/>
    <property type="evidence" value="ECO:0007669"/>
    <property type="project" value="TreeGrafter"/>
</dbReference>
<dbReference type="PANTHER" id="PTHR42673">
    <property type="entry name" value="MALEYLACETOACETATE ISOMERASE"/>
    <property type="match status" value="1"/>
</dbReference>
<name>A0A2C5YJE9_9HYPO</name>
<keyword evidence="5" id="KW-1185">Reference proteome</keyword>
<dbReference type="Pfam" id="PF02798">
    <property type="entry name" value="GST_N"/>
    <property type="match status" value="1"/>
</dbReference>
<gene>
    <name evidence="4" type="ORF">CDD81_43</name>
</gene>
<evidence type="ECO:0000259" key="2">
    <source>
        <dbReference type="PROSITE" id="PS50404"/>
    </source>
</evidence>
<dbReference type="Gene3D" id="3.40.30.10">
    <property type="entry name" value="Glutaredoxin"/>
    <property type="match status" value="1"/>
</dbReference>
<dbReference type="PROSITE" id="PS50405">
    <property type="entry name" value="GST_CTER"/>
    <property type="match status" value="1"/>
</dbReference>
<dbReference type="SUPFAM" id="SSF52833">
    <property type="entry name" value="Thioredoxin-like"/>
    <property type="match status" value="1"/>
</dbReference>
<dbReference type="InterPro" id="IPR004045">
    <property type="entry name" value="Glutathione_S-Trfase_N"/>
</dbReference>
<evidence type="ECO:0000259" key="3">
    <source>
        <dbReference type="PROSITE" id="PS50405"/>
    </source>
</evidence>
<feature type="domain" description="GST N-terminal" evidence="2">
    <location>
        <begin position="2"/>
        <end position="88"/>
    </location>
</feature>
<sequence length="223" mass="24719">MTQYSLYSYFRSSCSARLRIMLHLKKIAFDTVPVNILKNEHSSSSHMALNPSGSVPLLLSHRSEDQGLAIGQSVAAMEYLDDVFPLPPTLPPAGDAAGRAVVRALVNIICCDVQPVTNRKIMRRVTELGGNAEEWNRELMTAGLRAYEQTARDHAGVYSFGDEITMADICLVPAVWNAERYGIDLEAEFPLIFAIAQKLSGHDAVIQAHWARQPDTPLELRQE</sequence>
<dbReference type="GO" id="GO:0005739">
    <property type="term" value="C:mitochondrion"/>
    <property type="evidence" value="ECO:0007669"/>
    <property type="project" value="TreeGrafter"/>
</dbReference>
<dbReference type="Proteomes" id="UP000226192">
    <property type="component" value="Unassembled WGS sequence"/>
</dbReference>
<dbReference type="GO" id="GO:0016034">
    <property type="term" value="F:maleylacetoacetate isomerase activity"/>
    <property type="evidence" value="ECO:0007669"/>
    <property type="project" value="TreeGrafter"/>
</dbReference>
<proteinExistence type="inferred from homology"/>
<dbReference type="InterPro" id="IPR005955">
    <property type="entry name" value="GST_Zeta"/>
</dbReference>
<dbReference type="CDD" id="cd03191">
    <property type="entry name" value="GST_C_Zeta"/>
    <property type="match status" value="1"/>
</dbReference>
<dbReference type="FunFam" id="1.20.1050.10:FF:000010">
    <property type="entry name" value="Maleylacetoacetate isomerase isoform 1"/>
    <property type="match status" value="1"/>
</dbReference>
<dbReference type="OrthoDB" id="202840at2759"/>
<dbReference type="GO" id="GO:0006559">
    <property type="term" value="P:L-phenylalanine catabolic process"/>
    <property type="evidence" value="ECO:0007669"/>
    <property type="project" value="TreeGrafter"/>
</dbReference>
<dbReference type="GO" id="GO:0004364">
    <property type="term" value="F:glutathione transferase activity"/>
    <property type="evidence" value="ECO:0007669"/>
    <property type="project" value="TreeGrafter"/>
</dbReference>
<dbReference type="STRING" id="1399860.A0A2C5YJE9"/>
<dbReference type="InterPro" id="IPR034330">
    <property type="entry name" value="GST_Zeta_C"/>
</dbReference>
<dbReference type="InterPro" id="IPR010987">
    <property type="entry name" value="Glutathione-S-Trfase_C-like"/>
</dbReference>
<dbReference type="SFLD" id="SFLDS00019">
    <property type="entry name" value="Glutathione_Transferase_(cytos"/>
    <property type="match status" value="1"/>
</dbReference>
<evidence type="ECO:0008006" key="6">
    <source>
        <dbReference type="Google" id="ProtNLM"/>
    </source>
</evidence>
<dbReference type="SUPFAM" id="SSF47616">
    <property type="entry name" value="GST C-terminal domain-like"/>
    <property type="match status" value="1"/>
</dbReference>
<dbReference type="PANTHER" id="PTHR42673:SF4">
    <property type="entry name" value="MALEYLACETOACETATE ISOMERASE"/>
    <property type="match status" value="1"/>
</dbReference>
<dbReference type="InterPro" id="IPR036249">
    <property type="entry name" value="Thioredoxin-like_sf"/>
</dbReference>
<evidence type="ECO:0000313" key="4">
    <source>
        <dbReference type="EMBL" id="PHH67432.1"/>
    </source>
</evidence>
<dbReference type="NCBIfam" id="TIGR01262">
    <property type="entry name" value="maiA"/>
    <property type="match status" value="1"/>
</dbReference>
<protein>
    <recommendedName>
        <fullName evidence="6">Maleylacetoacetate isomerase</fullName>
    </recommendedName>
</protein>
<evidence type="ECO:0000313" key="5">
    <source>
        <dbReference type="Proteomes" id="UP000226192"/>
    </source>
</evidence>
<dbReference type="SFLD" id="SFLDG00358">
    <property type="entry name" value="Main_(cytGST)"/>
    <property type="match status" value="1"/>
</dbReference>